<evidence type="ECO:0000313" key="3">
    <source>
        <dbReference type="EMBL" id="KGX85878.1"/>
    </source>
</evidence>
<dbReference type="eggNOG" id="COG0582">
    <property type="taxonomic scope" value="Bacteria"/>
</dbReference>
<feature type="domain" description="Tyr recombinase" evidence="2">
    <location>
        <begin position="2"/>
        <end position="185"/>
    </location>
</feature>
<dbReference type="InterPro" id="IPR013762">
    <property type="entry name" value="Integrase-like_cat_sf"/>
</dbReference>
<dbReference type="InterPro" id="IPR011010">
    <property type="entry name" value="DNA_brk_join_enz"/>
</dbReference>
<dbReference type="Proteomes" id="UP000030401">
    <property type="component" value="Unassembled WGS sequence"/>
</dbReference>
<dbReference type="CDD" id="cd01192">
    <property type="entry name" value="INT_C_like_3"/>
    <property type="match status" value="1"/>
</dbReference>
<dbReference type="InterPro" id="IPR050090">
    <property type="entry name" value="Tyrosine_recombinase_XerCD"/>
</dbReference>
<dbReference type="AlphaFoldDB" id="A0A0A5G416"/>
<gene>
    <name evidence="3" type="ORF">N784_06745</name>
</gene>
<dbReference type="GO" id="GO:0006310">
    <property type="term" value="P:DNA recombination"/>
    <property type="evidence" value="ECO:0007669"/>
    <property type="project" value="UniProtKB-KW"/>
</dbReference>
<dbReference type="InterPro" id="IPR002104">
    <property type="entry name" value="Integrase_catalytic"/>
</dbReference>
<dbReference type="GO" id="GO:0015074">
    <property type="term" value="P:DNA integration"/>
    <property type="evidence" value="ECO:0007669"/>
    <property type="project" value="InterPro"/>
</dbReference>
<reference evidence="3 4" key="1">
    <citation type="submission" date="2013-08" db="EMBL/GenBank/DDBJ databases">
        <authorList>
            <person name="Huang J."/>
            <person name="Wang G."/>
        </authorList>
    </citation>
    <scope>NUCLEOTIDE SEQUENCE [LARGE SCALE GENOMIC DNA]</scope>
    <source>
        <strain evidence="3 4">JSM 072002</strain>
    </source>
</reference>
<dbReference type="RefSeq" id="WP_036835043.1">
    <property type="nucleotide sequence ID" value="NZ_AVPG01000018.1"/>
</dbReference>
<evidence type="ECO:0000256" key="1">
    <source>
        <dbReference type="ARBA" id="ARBA00023172"/>
    </source>
</evidence>
<accession>A0A0A5G416</accession>
<dbReference type="OrthoDB" id="9788852at2"/>
<proteinExistence type="predicted"/>
<dbReference type="STRING" id="1385512.N784_06745"/>
<organism evidence="3 4">
    <name type="scientific">Pontibacillus litoralis JSM 072002</name>
    <dbReference type="NCBI Taxonomy" id="1385512"/>
    <lineage>
        <taxon>Bacteria</taxon>
        <taxon>Bacillati</taxon>
        <taxon>Bacillota</taxon>
        <taxon>Bacilli</taxon>
        <taxon>Bacillales</taxon>
        <taxon>Bacillaceae</taxon>
        <taxon>Pontibacillus</taxon>
    </lineage>
</organism>
<dbReference type="PANTHER" id="PTHR30349">
    <property type="entry name" value="PHAGE INTEGRASE-RELATED"/>
    <property type="match status" value="1"/>
</dbReference>
<dbReference type="SUPFAM" id="SSF56349">
    <property type="entry name" value="DNA breaking-rejoining enzymes"/>
    <property type="match status" value="1"/>
</dbReference>
<dbReference type="EMBL" id="AVPG01000018">
    <property type="protein sequence ID" value="KGX85878.1"/>
    <property type="molecule type" value="Genomic_DNA"/>
</dbReference>
<comment type="caution">
    <text evidence="3">The sequence shown here is derived from an EMBL/GenBank/DDBJ whole genome shotgun (WGS) entry which is preliminary data.</text>
</comment>
<dbReference type="PANTHER" id="PTHR30349:SF82">
    <property type="entry name" value="INTEGRASE_RECOMBINASE YOEC-RELATED"/>
    <property type="match status" value="1"/>
</dbReference>
<dbReference type="Gene3D" id="1.10.443.10">
    <property type="entry name" value="Intergrase catalytic core"/>
    <property type="match status" value="1"/>
</dbReference>
<dbReference type="PROSITE" id="PS51898">
    <property type="entry name" value="TYR_RECOMBINASE"/>
    <property type="match status" value="1"/>
</dbReference>
<keyword evidence="4" id="KW-1185">Reference proteome</keyword>
<dbReference type="GO" id="GO:0003677">
    <property type="term" value="F:DNA binding"/>
    <property type="evidence" value="ECO:0007669"/>
    <property type="project" value="InterPro"/>
</dbReference>
<evidence type="ECO:0000313" key="4">
    <source>
        <dbReference type="Proteomes" id="UP000030401"/>
    </source>
</evidence>
<name>A0A0A5G416_9BACI</name>
<sequence length="189" mass="22009">MKVVQPIRDLKQLEAVKGYLRGKNKRDYLLFMVGISSALRISDILTLKVKHVWNGKKTNEFIEINEKKTGKYKRFPITKNLTKAINDYMKEYSNKNQDDYLFTSRKGVNQPISRQYAASMLNIACDMVGIHERFSTHGMRKTWGYWAFQKGISLDYICIALNHSSVAETKRYLGILQEDLDNLYLEVNL</sequence>
<dbReference type="Pfam" id="PF00589">
    <property type="entry name" value="Phage_integrase"/>
    <property type="match status" value="1"/>
</dbReference>
<protein>
    <submittedName>
        <fullName evidence="3">Integrase</fullName>
    </submittedName>
</protein>
<evidence type="ECO:0000259" key="2">
    <source>
        <dbReference type="PROSITE" id="PS51898"/>
    </source>
</evidence>
<keyword evidence="1" id="KW-0233">DNA recombination</keyword>